<dbReference type="Pfam" id="PF04658">
    <property type="entry name" value="TAFII55_N"/>
    <property type="match status" value="1"/>
</dbReference>
<dbReference type="AlphaFoldDB" id="A0AAD8YBP2"/>
<feature type="domain" description="TAFII55 protein conserved region" evidence="7">
    <location>
        <begin position="8"/>
        <end position="209"/>
    </location>
</feature>
<dbReference type="Proteomes" id="UP001224775">
    <property type="component" value="Unassembled WGS sequence"/>
</dbReference>
<comment type="subcellular location">
    <subcellularLocation>
        <location evidence="1">Nucleus</location>
    </subcellularLocation>
</comment>
<feature type="compositionally biased region" description="Low complexity" evidence="6">
    <location>
        <begin position="36"/>
        <end position="54"/>
    </location>
</feature>
<evidence type="ECO:0000313" key="8">
    <source>
        <dbReference type="EMBL" id="KAK1742351.1"/>
    </source>
</evidence>
<name>A0AAD8YBP2_9STRA</name>
<evidence type="ECO:0000256" key="5">
    <source>
        <dbReference type="ARBA" id="ARBA00023242"/>
    </source>
</evidence>
<evidence type="ECO:0000256" key="2">
    <source>
        <dbReference type="ARBA" id="ARBA00009368"/>
    </source>
</evidence>
<accession>A0AAD8YBP2</accession>
<feature type="compositionally biased region" description="Low complexity" evidence="6">
    <location>
        <begin position="314"/>
        <end position="327"/>
    </location>
</feature>
<feature type="compositionally biased region" description="Low complexity" evidence="6">
    <location>
        <begin position="220"/>
        <end position="229"/>
    </location>
</feature>
<feature type="compositionally biased region" description="Basic and acidic residues" evidence="6">
    <location>
        <begin position="280"/>
        <end position="297"/>
    </location>
</feature>
<comment type="caution">
    <text evidence="8">The sequence shown here is derived from an EMBL/GenBank/DDBJ whole genome shotgun (WGS) entry which is preliminary data.</text>
</comment>
<reference evidence="8" key="1">
    <citation type="submission" date="2023-06" db="EMBL/GenBank/DDBJ databases">
        <title>Survivors Of The Sea: Transcriptome response of Skeletonema marinoi to long-term dormancy.</title>
        <authorList>
            <person name="Pinder M.I.M."/>
            <person name="Kourtchenko O."/>
            <person name="Robertson E.K."/>
            <person name="Larsson T."/>
            <person name="Maumus F."/>
            <person name="Osuna-Cruz C.M."/>
            <person name="Vancaester E."/>
            <person name="Stenow R."/>
            <person name="Vandepoele K."/>
            <person name="Ploug H."/>
            <person name="Bruchert V."/>
            <person name="Godhe A."/>
            <person name="Topel M."/>
        </authorList>
    </citation>
    <scope>NUCLEOTIDE SEQUENCE</scope>
    <source>
        <strain evidence="8">R05AC</strain>
    </source>
</reference>
<dbReference type="CDD" id="cd08047">
    <property type="entry name" value="TAF7"/>
    <property type="match status" value="1"/>
</dbReference>
<evidence type="ECO:0000256" key="4">
    <source>
        <dbReference type="ARBA" id="ARBA00023163"/>
    </source>
</evidence>
<evidence type="ECO:0000256" key="6">
    <source>
        <dbReference type="SAM" id="MobiDB-lite"/>
    </source>
</evidence>
<evidence type="ECO:0000313" key="9">
    <source>
        <dbReference type="Proteomes" id="UP001224775"/>
    </source>
</evidence>
<dbReference type="GO" id="GO:0051123">
    <property type="term" value="P:RNA polymerase II preinitiation complex assembly"/>
    <property type="evidence" value="ECO:0007669"/>
    <property type="project" value="TreeGrafter"/>
</dbReference>
<protein>
    <submittedName>
        <fullName evidence="8">Transcription initiation factor TFIID subunit 7</fullName>
    </submittedName>
</protein>
<dbReference type="SMART" id="SM01370">
    <property type="entry name" value="TAFII55_N"/>
    <property type="match status" value="1"/>
</dbReference>
<sequence>MVSENIVRDRTLVLRVLVPGLHTQLSDKLLAKQEGADNSSTSNNNNNNPAATSSGNGGNNSGNSNAADQILNLEGVTCLPSSAGSTLWHFRCDGATYPARLVNLPCPVEVHKTHDHATYHKSADIGQMLIVYEDEYAMEEAENEKGYKIEGFPSYYHSGLSPPMKRVVQRRFRARFEERESKAIPPPHKEVSEVEKGIQELITKLSAKPGKQKGRGRGGSAAASSSTVTTKEKVIEEVEDEIVDYEPWMESGKIYTMNDVKFHPECWLTKDEMKEIETAKKAEEDEKQRKAEKDQEKKKRREEKKKKKQKEKQQAAAAAAAPESSSGSKKKKGIPSLSSRMAVEEAVPVDDVDAAARMFINGENDEDIFMEMDEFNFDDEEDISALMM</sequence>
<keyword evidence="4" id="KW-0804">Transcription</keyword>
<evidence type="ECO:0000256" key="3">
    <source>
        <dbReference type="ARBA" id="ARBA00023015"/>
    </source>
</evidence>
<organism evidence="8 9">
    <name type="scientific">Skeletonema marinoi</name>
    <dbReference type="NCBI Taxonomy" id="267567"/>
    <lineage>
        <taxon>Eukaryota</taxon>
        <taxon>Sar</taxon>
        <taxon>Stramenopiles</taxon>
        <taxon>Ochrophyta</taxon>
        <taxon>Bacillariophyta</taxon>
        <taxon>Coscinodiscophyceae</taxon>
        <taxon>Thalassiosirophycidae</taxon>
        <taxon>Thalassiosirales</taxon>
        <taxon>Skeletonemataceae</taxon>
        <taxon>Skeletonema</taxon>
        <taxon>Skeletonema marinoi-dohrnii complex</taxon>
    </lineage>
</organism>
<keyword evidence="5" id="KW-0539">Nucleus</keyword>
<dbReference type="InterPro" id="IPR006751">
    <property type="entry name" value="TAFII55_prot_cons_reg"/>
</dbReference>
<dbReference type="InterPro" id="IPR037817">
    <property type="entry name" value="TAF7"/>
</dbReference>
<feature type="region of interest" description="Disordered" evidence="6">
    <location>
        <begin position="34"/>
        <end position="66"/>
    </location>
</feature>
<proteinExistence type="inferred from homology"/>
<feature type="region of interest" description="Disordered" evidence="6">
    <location>
        <begin position="204"/>
        <end position="232"/>
    </location>
</feature>
<feature type="compositionally biased region" description="Basic residues" evidence="6">
    <location>
        <begin position="298"/>
        <end position="310"/>
    </location>
</feature>
<dbReference type="EMBL" id="JATAAI010000011">
    <property type="protein sequence ID" value="KAK1742351.1"/>
    <property type="molecule type" value="Genomic_DNA"/>
</dbReference>
<comment type="similarity">
    <text evidence="2">Belongs to the TAF7 family.</text>
</comment>
<gene>
    <name evidence="8" type="ORF">QTG54_006916</name>
</gene>
<keyword evidence="9" id="KW-1185">Reference proteome</keyword>
<evidence type="ECO:0000256" key="1">
    <source>
        <dbReference type="ARBA" id="ARBA00004123"/>
    </source>
</evidence>
<feature type="region of interest" description="Disordered" evidence="6">
    <location>
        <begin position="280"/>
        <end position="345"/>
    </location>
</feature>
<dbReference type="GO" id="GO:0005669">
    <property type="term" value="C:transcription factor TFIID complex"/>
    <property type="evidence" value="ECO:0007669"/>
    <property type="project" value="InterPro"/>
</dbReference>
<dbReference type="GO" id="GO:0016251">
    <property type="term" value="F:RNA polymerase II general transcription initiation factor activity"/>
    <property type="evidence" value="ECO:0007669"/>
    <property type="project" value="TreeGrafter"/>
</dbReference>
<evidence type="ECO:0000259" key="7">
    <source>
        <dbReference type="SMART" id="SM01370"/>
    </source>
</evidence>
<dbReference type="PANTHER" id="PTHR12228:SF0">
    <property type="entry name" value="TATA-BOX BINDING PROTEIN ASSOCIATED FACTOR 7"/>
    <property type="match status" value="1"/>
</dbReference>
<keyword evidence="3" id="KW-0805">Transcription regulation</keyword>
<dbReference type="PANTHER" id="PTHR12228">
    <property type="entry name" value="TRANSCRIPTION INITIATION FACTOR TFIID 55 KD SUBUNIT-RELATED"/>
    <property type="match status" value="1"/>
</dbReference>